<name>A0ABM7EGP4_PSEPU</name>
<gene>
    <name evidence="1" type="ORF">PP4_29990</name>
</gene>
<proteinExistence type="predicted"/>
<dbReference type="Proteomes" id="UP000016702">
    <property type="component" value="Chromosome"/>
</dbReference>
<evidence type="ECO:0000313" key="2">
    <source>
        <dbReference type="Proteomes" id="UP000016702"/>
    </source>
</evidence>
<sequence length="152" mass="16568">MVFSTDNGGFEFDCKAAKMSLGSSTWSTRLSQLRKMTGRVSILTADLPDPDYAIGVLSKRPTDVHIVAHLNAASAAKKIKQALPDIRIALHPGLGAKAIFVAPKTLWIMSGDFGRGSKLDAGVGFHSPELYEKTWSQLFARAWREAHEVTNV</sequence>
<dbReference type="RefSeq" id="WP_016500062.1">
    <property type="nucleotide sequence ID" value="NC_021505.1"/>
</dbReference>
<reference evidence="1 2" key="1">
    <citation type="journal article" date="2014" name="Genome Announc.">
        <title>The Complete Genome Sequence of Pseudomonas putida NBRC 14164T Confirms High Intraspecies Variation.</title>
        <authorList>
            <person name="Ohji S."/>
            <person name="Yamazoe A."/>
            <person name="Hosoyama A."/>
            <person name="Tsuchikane K."/>
            <person name="Ezaki T."/>
            <person name="Fujita N."/>
        </authorList>
    </citation>
    <scope>NUCLEOTIDE SEQUENCE [LARGE SCALE GENOMIC DNA]</scope>
    <source>
        <strain evidence="1 2">NBRC 14164</strain>
    </source>
</reference>
<dbReference type="GeneID" id="45524499"/>
<dbReference type="EMBL" id="AP013070">
    <property type="protein sequence ID" value="BAN54852.1"/>
    <property type="molecule type" value="Genomic_DNA"/>
</dbReference>
<organism evidence="1 2">
    <name type="scientific">Pseudomonas putida NBRC 14164</name>
    <dbReference type="NCBI Taxonomy" id="1211579"/>
    <lineage>
        <taxon>Bacteria</taxon>
        <taxon>Pseudomonadati</taxon>
        <taxon>Pseudomonadota</taxon>
        <taxon>Gammaproteobacteria</taxon>
        <taxon>Pseudomonadales</taxon>
        <taxon>Pseudomonadaceae</taxon>
        <taxon>Pseudomonas</taxon>
    </lineage>
</organism>
<evidence type="ECO:0000313" key="1">
    <source>
        <dbReference type="EMBL" id="BAN54852.1"/>
    </source>
</evidence>
<protein>
    <submittedName>
        <fullName evidence="1">Uncharacterized protein</fullName>
    </submittedName>
</protein>
<accession>A0ABM7EGP4</accession>
<keyword evidence="2" id="KW-1185">Reference proteome</keyword>